<dbReference type="PANTHER" id="PTHR45528">
    <property type="entry name" value="SENSOR HISTIDINE KINASE CPXA"/>
    <property type="match status" value="1"/>
</dbReference>
<dbReference type="PROSITE" id="PS50109">
    <property type="entry name" value="HIS_KIN"/>
    <property type="match status" value="1"/>
</dbReference>
<keyword evidence="5" id="KW-0808">Transferase</keyword>
<dbReference type="InterPro" id="IPR036097">
    <property type="entry name" value="HisK_dim/P_sf"/>
</dbReference>
<dbReference type="InterPro" id="IPR003594">
    <property type="entry name" value="HATPase_dom"/>
</dbReference>
<dbReference type="PRINTS" id="PR01780">
    <property type="entry name" value="LANTIREGPROT"/>
</dbReference>
<dbReference type="InterPro" id="IPR005467">
    <property type="entry name" value="His_kinase_dom"/>
</dbReference>
<keyword evidence="4" id="KW-0597">Phosphoprotein</keyword>
<dbReference type="PANTHER" id="PTHR45528:SF8">
    <property type="entry name" value="HISTIDINE KINASE"/>
    <property type="match status" value="1"/>
</dbReference>
<comment type="subcellular location">
    <subcellularLocation>
        <location evidence="2">Membrane</location>
        <topology evidence="2">Multi-pass membrane protein</topology>
    </subcellularLocation>
</comment>
<reference evidence="14" key="2">
    <citation type="submission" date="2021-04" db="EMBL/GenBank/DDBJ databases">
        <authorList>
            <person name="Gilroy R."/>
        </authorList>
    </citation>
    <scope>NUCLEOTIDE SEQUENCE</scope>
    <source>
        <strain evidence="14">B5-657</strain>
    </source>
</reference>
<dbReference type="Pfam" id="PF02518">
    <property type="entry name" value="HATPase_c"/>
    <property type="match status" value="1"/>
</dbReference>
<evidence type="ECO:0000256" key="11">
    <source>
        <dbReference type="SAM" id="Coils"/>
    </source>
</evidence>
<evidence type="ECO:0000256" key="1">
    <source>
        <dbReference type="ARBA" id="ARBA00000085"/>
    </source>
</evidence>
<evidence type="ECO:0000313" key="15">
    <source>
        <dbReference type="Proteomes" id="UP000824229"/>
    </source>
</evidence>
<evidence type="ECO:0000256" key="10">
    <source>
        <dbReference type="ARBA" id="ARBA00023136"/>
    </source>
</evidence>
<evidence type="ECO:0000256" key="8">
    <source>
        <dbReference type="ARBA" id="ARBA00022989"/>
    </source>
</evidence>
<dbReference type="CDD" id="cd00082">
    <property type="entry name" value="HisKA"/>
    <property type="match status" value="1"/>
</dbReference>
<evidence type="ECO:0000256" key="12">
    <source>
        <dbReference type="SAM" id="Phobius"/>
    </source>
</evidence>
<feature type="coiled-coil region" evidence="11">
    <location>
        <begin position="155"/>
        <end position="182"/>
    </location>
</feature>
<evidence type="ECO:0000256" key="7">
    <source>
        <dbReference type="ARBA" id="ARBA00022777"/>
    </source>
</evidence>
<evidence type="ECO:0000259" key="13">
    <source>
        <dbReference type="PROSITE" id="PS50109"/>
    </source>
</evidence>
<evidence type="ECO:0000256" key="3">
    <source>
        <dbReference type="ARBA" id="ARBA00012438"/>
    </source>
</evidence>
<dbReference type="Proteomes" id="UP000824229">
    <property type="component" value="Unassembled WGS sequence"/>
</dbReference>
<evidence type="ECO:0000313" key="14">
    <source>
        <dbReference type="EMBL" id="MBU3804516.1"/>
    </source>
</evidence>
<keyword evidence="7 14" id="KW-0418">Kinase</keyword>
<dbReference type="Pfam" id="PF00512">
    <property type="entry name" value="HisKA"/>
    <property type="match status" value="1"/>
</dbReference>
<keyword evidence="6 12" id="KW-0812">Transmembrane</keyword>
<feature type="domain" description="Histidine kinase" evidence="13">
    <location>
        <begin position="113"/>
        <end position="328"/>
    </location>
</feature>
<evidence type="ECO:0000256" key="2">
    <source>
        <dbReference type="ARBA" id="ARBA00004141"/>
    </source>
</evidence>
<dbReference type="InterPro" id="IPR036890">
    <property type="entry name" value="HATPase_C_sf"/>
</dbReference>
<dbReference type="SMART" id="SM00388">
    <property type="entry name" value="HisKA"/>
    <property type="match status" value="1"/>
</dbReference>
<dbReference type="InterPro" id="IPR003661">
    <property type="entry name" value="HisK_dim/P_dom"/>
</dbReference>
<accession>A0A9E2KD65</accession>
<evidence type="ECO:0000256" key="5">
    <source>
        <dbReference type="ARBA" id="ARBA00022679"/>
    </source>
</evidence>
<feature type="non-terminal residue" evidence="14">
    <location>
        <position position="1"/>
    </location>
</feature>
<keyword evidence="11" id="KW-0175">Coiled coil</keyword>
<dbReference type="SUPFAM" id="SSF55874">
    <property type="entry name" value="ATPase domain of HSP90 chaperone/DNA topoisomerase II/histidine kinase"/>
    <property type="match status" value="1"/>
</dbReference>
<dbReference type="SMART" id="SM00387">
    <property type="entry name" value="HATPase_c"/>
    <property type="match status" value="1"/>
</dbReference>
<comment type="catalytic activity">
    <reaction evidence="1">
        <text>ATP + protein L-histidine = ADP + protein N-phospho-L-histidine.</text>
        <dbReference type="EC" id="2.7.13.3"/>
    </reaction>
</comment>
<evidence type="ECO:0000256" key="6">
    <source>
        <dbReference type="ARBA" id="ARBA00022692"/>
    </source>
</evidence>
<protein>
    <recommendedName>
        <fullName evidence="3">histidine kinase</fullName>
        <ecNumber evidence="3">2.7.13.3</ecNumber>
    </recommendedName>
</protein>
<keyword evidence="8 12" id="KW-1133">Transmembrane helix</keyword>
<dbReference type="GO" id="GO:0000155">
    <property type="term" value="F:phosphorelay sensor kinase activity"/>
    <property type="evidence" value="ECO:0007669"/>
    <property type="project" value="InterPro"/>
</dbReference>
<dbReference type="GO" id="GO:0005886">
    <property type="term" value="C:plasma membrane"/>
    <property type="evidence" value="ECO:0007669"/>
    <property type="project" value="TreeGrafter"/>
</dbReference>
<sequence>IQYDISAHFASPVLNRLFPKLELTLLLGFFALFLALVIAMAFLFARKLKKELMPVMEATQQIKEKNLEFELRASHIQEFNEVINSIQDMKTALSEALKKEWETEERRKKHISALAHDIKTPLTIIKGNTELIMEENIPSDMKEYIESIERSTKQIERYIGLLIEAAKEKKELEMKVVRVKTKDFVRQVTKQSKALCKSCQMHLVEQVSLLQNSTLMIDEESVMRALLNVVKNALEHSGEQKEIRLSLIEEEGELVIQVEDFGVGFTEEALKHATEQFFTQNVSRTGTHYGLGLYISKQIIERHDGSLMYGNKEDKSGGVVTIKLPMNNLLKNKRSYS</sequence>
<dbReference type="InterPro" id="IPR008358">
    <property type="entry name" value="Sig_transdc_His_kin/Pase_MprB"/>
</dbReference>
<gene>
    <name evidence="14" type="ORF">H9872_07150</name>
</gene>
<dbReference type="Gene3D" id="1.10.287.130">
    <property type="match status" value="1"/>
</dbReference>
<keyword evidence="10 12" id="KW-0472">Membrane</keyword>
<dbReference type="EC" id="2.7.13.3" evidence="3"/>
<dbReference type="Gene3D" id="3.30.565.10">
    <property type="entry name" value="Histidine kinase-like ATPase, C-terminal domain"/>
    <property type="match status" value="1"/>
</dbReference>
<evidence type="ECO:0000256" key="4">
    <source>
        <dbReference type="ARBA" id="ARBA00022553"/>
    </source>
</evidence>
<name>A0A9E2KD65_9FIRM</name>
<reference evidence="14" key="1">
    <citation type="journal article" date="2021" name="PeerJ">
        <title>Extensive microbial diversity within the chicken gut microbiome revealed by metagenomics and culture.</title>
        <authorList>
            <person name="Gilroy R."/>
            <person name="Ravi A."/>
            <person name="Getino M."/>
            <person name="Pursley I."/>
            <person name="Horton D.L."/>
            <person name="Alikhan N.F."/>
            <person name="Baker D."/>
            <person name="Gharbi K."/>
            <person name="Hall N."/>
            <person name="Watson M."/>
            <person name="Adriaenssens E.M."/>
            <person name="Foster-Nyarko E."/>
            <person name="Jarju S."/>
            <person name="Secka A."/>
            <person name="Antonio M."/>
            <person name="Oren A."/>
            <person name="Chaudhuri R.R."/>
            <person name="La Ragione R."/>
            <person name="Hildebrand F."/>
            <person name="Pallen M.J."/>
        </authorList>
    </citation>
    <scope>NUCLEOTIDE SEQUENCE</scope>
    <source>
        <strain evidence="14">B5-657</strain>
    </source>
</reference>
<evidence type="ECO:0000256" key="9">
    <source>
        <dbReference type="ARBA" id="ARBA00023012"/>
    </source>
</evidence>
<dbReference type="Gene3D" id="6.10.340.10">
    <property type="match status" value="1"/>
</dbReference>
<organism evidence="14 15">
    <name type="scientific">Candidatus Cellulosilyticum pullistercoris</name>
    <dbReference type="NCBI Taxonomy" id="2838521"/>
    <lineage>
        <taxon>Bacteria</taxon>
        <taxon>Bacillati</taxon>
        <taxon>Bacillota</taxon>
        <taxon>Clostridia</taxon>
        <taxon>Lachnospirales</taxon>
        <taxon>Cellulosilyticaceae</taxon>
        <taxon>Cellulosilyticum</taxon>
    </lineage>
</organism>
<dbReference type="AlphaFoldDB" id="A0A9E2KD65"/>
<dbReference type="EMBL" id="JAHLFQ010000161">
    <property type="protein sequence ID" value="MBU3804516.1"/>
    <property type="molecule type" value="Genomic_DNA"/>
</dbReference>
<dbReference type="InterPro" id="IPR050398">
    <property type="entry name" value="HssS/ArlS-like"/>
</dbReference>
<comment type="caution">
    <text evidence="14">The sequence shown here is derived from an EMBL/GenBank/DDBJ whole genome shotgun (WGS) entry which is preliminary data.</text>
</comment>
<keyword evidence="9" id="KW-0902">Two-component regulatory system</keyword>
<dbReference type="SUPFAM" id="SSF47384">
    <property type="entry name" value="Homodimeric domain of signal transducing histidine kinase"/>
    <property type="match status" value="1"/>
</dbReference>
<proteinExistence type="predicted"/>
<feature type="transmembrane region" description="Helical" evidence="12">
    <location>
        <begin position="23"/>
        <end position="45"/>
    </location>
</feature>